<evidence type="ECO:0000313" key="10">
    <source>
        <dbReference type="Proteomes" id="UP000658980"/>
    </source>
</evidence>
<feature type="transmembrane region" description="Helical" evidence="8">
    <location>
        <begin position="185"/>
        <end position="202"/>
    </location>
</feature>
<evidence type="ECO:0000256" key="5">
    <source>
        <dbReference type="ARBA" id="ARBA00022692"/>
    </source>
</evidence>
<keyword evidence="4" id="KW-1003">Cell membrane</keyword>
<feature type="transmembrane region" description="Helical" evidence="8">
    <location>
        <begin position="90"/>
        <end position="108"/>
    </location>
</feature>
<feature type="transmembrane region" description="Helical" evidence="8">
    <location>
        <begin position="67"/>
        <end position="84"/>
    </location>
</feature>
<dbReference type="Proteomes" id="UP000658980">
    <property type="component" value="Unassembled WGS sequence"/>
</dbReference>
<organism evidence="9 10">
    <name type="scientific">Planococcus wigleyi</name>
    <dbReference type="NCBI Taxonomy" id="2762216"/>
    <lineage>
        <taxon>Bacteria</taxon>
        <taxon>Bacillati</taxon>
        <taxon>Bacillota</taxon>
        <taxon>Bacilli</taxon>
        <taxon>Bacillales</taxon>
        <taxon>Caryophanaceae</taxon>
        <taxon>Planococcus</taxon>
    </lineage>
</organism>
<accession>A0ABR8WAU0</accession>
<keyword evidence="7 8" id="KW-0472">Membrane</keyword>
<keyword evidence="6 8" id="KW-1133">Transmembrane helix</keyword>
<evidence type="ECO:0000313" key="9">
    <source>
        <dbReference type="EMBL" id="MBD8014148.1"/>
    </source>
</evidence>
<evidence type="ECO:0000256" key="2">
    <source>
        <dbReference type="ARBA" id="ARBA00006669"/>
    </source>
</evidence>
<evidence type="ECO:0000256" key="3">
    <source>
        <dbReference type="ARBA" id="ARBA00022448"/>
    </source>
</evidence>
<evidence type="ECO:0000256" key="1">
    <source>
        <dbReference type="ARBA" id="ARBA00004651"/>
    </source>
</evidence>
<evidence type="ECO:0000256" key="7">
    <source>
        <dbReference type="ARBA" id="ARBA00023136"/>
    </source>
</evidence>
<comment type="subcellular location">
    <subcellularLocation>
        <location evidence="1">Cell membrane</location>
        <topology evidence="1">Multi-pass membrane protein</topology>
    </subcellularLocation>
</comment>
<dbReference type="PANTHER" id="PTHR36122">
    <property type="entry name" value="NICOTINAMIDE RIBOSIDE TRANSPORTER PNUC"/>
    <property type="match status" value="1"/>
</dbReference>
<proteinExistence type="inferred from homology"/>
<keyword evidence="5 8" id="KW-0812">Transmembrane</keyword>
<evidence type="ECO:0000256" key="8">
    <source>
        <dbReference type="SAM" id="Phobius"/>
    </source>
</evidence>
<dbReference type="Pfam" id="PF04973">
    <property type="entry name" value="NMN_transporter"/>
    <property type="match status" value="1"/>
</dbReference>
<feature type="transmembrane region" description="Helical" evidence="8">
    <location>
        <begin position="214"/>
        <end position="231"/>
    </location>
</feature>
<dbReference type="PANTHER" id="PTHR36122:SF2">
    <property type="entry name" value="NICOTINAMIDE RIBOSIDE TRANSPORTER PNUC"/>
    <property type="match status" value="1"/>
</dbReference>
<feature type="transmembrane region" description="Helical" evidence="8">
    <location>
        <begin position="19"/>
        <end position="37"/>
    </location>
</feature>
<protein>
    <submittedName>
        <fullName evidence="9">Nicotinamide mononucleotide transporter</fullName>
    </submittedName>
</protein>
<feature type="transmembrane region" description="Helical" evidence="8">
    <location>
        <begin position="43"/>
        <end position="60"/>
    </location>
</feature>
<dbReference type="InterPro" id="IPR006419">
    <property type="entry name" value="NMN_transpt_PnuC"/>
</dbReference>
<reference evidence="9 10" key="1">
    <citation type="submission" date="2020-08" db="EMBL/GenBank/DDBJ databases">
        <title>A Genomic Blueprint of the Chicken Gut Microbiome.</title>
        <authorList>
            <person name="Gilroy R."/>
            <person name="Ravi A."/>
            <person name="Getino M."/>
            <person name="Pursley I."/>
            <person name="Horton D.L."/>
            <person name="Alikhan N.-F."/>
            <person name="Baker D."/>
            <person name="Gharbi K."/>
            <person name="Hall N."/>
            <person name="Watson M."/>
            <person name="Adriaenssens E.M."/>
            <person name="Foster-Nyarko E."/>
            <person name="Jarju S."/>
            <person name="Secka A."/>
            <person name="Antonio M."/>
            <person name="Oren A."/>
            <person name="Chaudhuri R."/>
            <person name="La Ragione R.M."/>
            <person name="Hildebrand F."/>
            <person name="Pallen M.J."/>
        </authorList>
    </citation>
    <scope>NUCLEOTIDE SEQUENCE [LARGE SCALE GENOMIC DNA]</scope>
    <source>
        <strain evidence="9 10">Sa1BUA13</strain>
    </source>
</reference>
<name>A0ABR8WAU0_9BACL</name>
<sequence>MAINAAESKTQRFLKDWSLFEKSWLLIFTAINIYLFFAWDDTLLGLISSLSGMLCVLLVAKGKISNYYFGIIQTSTYAYISFTYGLYGEAMLNGLFYFPIQFIGLYLWHRNTIRNKDSVQGEDVIVKTMKMSSWLYTVIAIIVGTVLYAILLQAIGGRSVGLDSATNVLSVTAQILMLKRFAEQWLFWILVNILSIALWVITLDSTGGNDYTLVVMWTAFLFNSMYGYYNWRKMAKKQGLEEGAV</sequence>
<evidence type="ECO:0000256" key="4">
    <source>
        <dbReference type="ARBA" id="ARBA00022475"/>
    </source>
</evidence>
<dbReference type="RefSeq" id="WP_191714336.1">
    <property type="nucleotide sequence ID" value="NZ_JACSPU010000001.1"/>
</dbReference>
<comment type="caution">
    <text evidence="9">The sequence shown here is derived from an EMBL/GenBank/DDBJ whole genome shotgun (WGS) entry which is preliminary data.</text>
</comment>
<feature type="transmembrane region" description="Helical" evidence="8">
    <location>
        <begin position="134"/>
        <end position="155"/>
    </location>
</feature>
<evidence type="ECO:0000256" key="6">
    <source>
        <dbReference type="ARBA" id="ARBA00022989"/>
    </source>
</evidence>
<gene>
    <name evidence="9" type="ORF">H9630_04880</name>
</gene>
<keyword evidence="10" id="KW-1185">Reference proteome</keyword>
<dbReference type="EMBL" id="JACSPU010000001">
    <property type="protein sequence ID" value="MBD8014148.1"/>
    <property type="molecule type" value="Genomic_DNA"/>
</dbReference>
<keyword evidence="3" id="KW-0813">Transport</keyword>
<comment type="similarity">
    <text evidence="2">Belongs to the nicotinamide ribonucleoside (NR) uptake permease (TC 4.B.1) family.</text>
</comment>
<feature type="transmembrane region" description="Helical" evidence="8">
    <location>
        <begin position="161"/>
        <end position="178"/>
    </location>
</feature>
<dbReference type="NCBIfam" id="TIGR01528">
    <property type="entry name" value="NMN_trans_PnuC"/>
    <property type="match status" value="1"/>
</dbReference>